<dbReference type="InterPro" id="IPR027417">
    <property type="entry name" value="P-loop_NTPase"/>
</dbReference>
<comment type="caution">
    <text evidence="5">The sequence shown here is derived from an EMBL/GenBank/DDBJ whole genome shotgun (WGS) entry which is preliminary data.</text>
</comment>
<dbReference type="Gene3D" id="3.40.50.300">
    <property type="entry name" value="P-loop containing nucleotide triphosphate hydrolases"/>
    <property type="match status" value="1"/>
</dbReference>
<reference evidence="5" key="2">
    <citation type="submission" date="2020-09" db="EMBL/GenBank/DDBJ databases">
        <authorList>
            <person name="Sun Q."/>
            <person name="Ohkuma M."/>
        </authorList>
    </citation>
    <scope>NUCLEOTIDE SEQUENCE</scope>
    <source>
        <strain evidence="5">JCM 14371</strain>
    </source>
</reference>
<evidence type="ECO:0000313" key="6">
    <source>
        <dbReference type="Proteomes" id="UP000635726"/>
    </source>
</evidence>
<dbReference type="PANTHER" id="PTHR42708:SF1">
    <property type="entry name" value="GLIDING MOTILITY PROTEIN MGLA"/>
    <property type="match status" value="1"/>
</dbReference>
<sequence length="176" mass="18995">MQPLKLVVSGAVGAGKTTFIQTLSETVVVATDVEASEDIGKTNTTVAMDFGTVHVGDDLLFLFGTPGQERFDFMWDVLCDGALGLLILVSGIKPSDFRHSRRILEFISTRYSIPYLVGVTHQDHGHAWAAEDIASYFETPPEHVIGIDATDLASCKSALTSLLAVIAERTDLQSPV</sequence>
<organism evidence="5 6">
    <name type="scientific">Deinococcus aquiradiocola</name>
    <dbReference type="NCBI Taxonomy" id="393059"/>
    <lineage>
        <taxon>Bacteria</taxon>
        <taxon>Thermotogati</taxon>
        <taxon>Deinococcota</taxon>
        <taxon>Deinococci</taxon>
        <taxon>Deinococcales</taxon>
        <taxon>Deinococcaceae</taxon>
        <taxon>Deinococcus</taxon>
    </lineage>
</organism>
<evidence type="ECO:0000313" key="5">
    <source>
        <dbReference type="EMBL" id="GGJ70405.1"/>
    </source>
</evidence>
<gene>
    <name evidence="5" type="ORF">GCM10008939_13520</name>
</gene>
<dbReference type="Proteomes" id="UP000635726">
    <property type="component" value="Unassembled WGS sequence"/>
</dbReference>
<keyword evidence="4" id="KW-0342">GTP-binding</keyword>
<keyword evidence="6" id="KW-1185">Reference proteome</keyword>
<protein>
    <recommendedName>
        <fullName evidence="7">GTPase</fullName>
    </recommendedName>
</protein>
<evidence type="ECO:0000256" key="1">
    <source>
        <dbReference type="ARBA" id="ARBA00005290"/>
    </source>
</evidence>
<dbReference type="InterPro" id="IPR052705">
    <property type="entry name" value="Gliding_Motility_GTPase"/>
</dbReference>
<dbReference type="EMBL" id="BMOE01000003">
    <property type="protein sequence ID" value="GGJ70405.1"/>
    <property type="molecule type" value="Genomic_DNA"/>
</dbReference>
<proteinExistence type="inferred from homology"/>
<keyword evidence="3" id="KW-0378">Hydrolase</keyword>
<evidence type="ECO:0000256" key="2">
    <source>
        <dbReference type="ARBA" id="ARBA00022741"/>
    </source>
</evidence>
<dbReference type="Pfam" id="PF03029">
    <property type="entry name" value="ATP_bind_1"/>
    <property type="match status" value="1"/>
</dbReference>
<dbReference type="GO" id="GO:0016787">
    <property type="term" value="F:hydrolase activity"/>
    <property type="evidence" value="ECO:0007669"/>
    <property type="project" value="UniProtKB-KW"/>
</dbReference>
<dbReference type="PANTHER" id="PTHR42708">
    <property type="entry name" value="ATP/GTP-BINDING PROTEIN-RELATED"/>
    <property type="match status" value="1"/>
</dbReference>
<name>A0A917PCD2_9DEIO</name>
<accession>A0A917PCD2</accession>
<dbReference type="RefSeq" id="WP_188961511.1">
    <property type="nucleotide sequence ID" value="NZ_BMOE01000003.1"/>
</dbReference>
<dbReference type="SUPFAM" id="SSF52540">
    <property type="entry name" value="P-loop containing nucleoside triphosphate hydrolases"/>
    <property type="match status" value="1"/>
</dbReference>
<dbReference type="AlphaFoldDB" id="A0A917PCD2"/>
<dbReference type="InterPro" id="IPR004130">
    <property type="entry name" value="Gpn"/>
</dbReference>
<evidence type="ECO:0000256" key="3">
    <source>
        <dbReference type="ARBA" id="ARBA00022801"/>
    </source>
</evidence>
<comment type="similarity">
    <text evidence="1">Belongs to the GPN-loop GTPase family.</text>
</comment>
<dbReference type="CDD" id="cd00882">
    <property type="entry name" value="Ras_like_GTPase"/>
    <property type="match status" value="1"/>
</dbReference>
<keyword evidence="2" id="KW-0547">Nucleotide-binding</keyword>
<reference evidence="5" key="1">
    <citation type="journal article" date="2014" name="Int. J. Syst. Evol. Microbiol.">
        <title>Complete genome sequence of Corynebacterium casei LMG S-19264T (=DSM 44701T), isolated from a smear-ripened cheese.</title>
        <authorList>
            <consortium name="US DOE Joint Genome Institute (JGI-PGF)"/>
            <person name="Walter F."/>
            <person name="Albersmeier A."/>
            <person name="Kalinowski J."/>
            <person name="Ruckert C."/>
        </authorList>
    </citation>
    <scope>NUCLEOTIDE SEQUENCE</scope>
    <source>
        <strain evidence="5">JCM 14371</strain>
    </source>
</reference>
<evidence type="ECO:0000256" key="4">
    <source>
        <dbReference type="ARBA" id="ARBA00023134"/>
    </source>
</evidence>
<dbReference type="GO" id="GO:0005525">
    <property type="term" value="F:GTP binding"/>
    <property type="evidence" value="ECO:0007669"/>
    <property type="project" value="UniProtKB-KW"/>
</dbReference>
<evidence type="ECO:0008006" key="7">
    <source>
        <dbReference type="Google" id="ProtNLM"/>
    </source>
</evidence>